<reference evidence="5" key="1">
    <citation type="submission" date="2022-07" db="EMBL/GenBank/DDBJ databases">
        <title>Phylogenomic reconstructions and comparative analyses of Kickxellomycotina fungi.</title>
        <authorList>
            <person name="Reynolds N.K."/>
            <person name="Stajich J.E."/>
            <person name="Barry K."/>
            <person name="Grigoriev I.V."/>
            <person name="Crous P."/>
            <person name="Smith M.E."/>
        </authorList>
    </citation>
    <scope>NUCLEOTIDE SEQUENCE</scope>
    <source>
        <strain evidence="5">NRRL 3115</strain>
    </source>
</reference>
<protein>
    <recommendedName>
        <fullName evidence="7">WD40 repeat-like protein</fullName>
    </recommendedName>
</protein>
<dbReference type="PROSITE" id="PS00678">
    <property type="entry name" value="WD_REPEATS_1"/>
    <property type="match status" value="1"/>
</dbReference>
<dbReference type="InterPro" id="IPR001680">
    <property type="entry name" value="WD40_rpt"/>
</dbReference>
<evidence type="ECO:0000313" key="6">
    <source>
        <dbReference type="Proteomes" id="UP001151518"/>
    </source>
</evidence>
<dbReference type="InterPro" id="IPR015943">
    <property type="entry name" value="WD40/YVTN_repeat-like_dom_sf"/>
</dbReference>
<feature type="region of interest" description="Disordered" evidence="4">
    <location>
        <begin position="71"/>
        <end position="107"/>
    </location>
</feature>
<dbReference type="EMBL" id="JANBTW010000167">
    <property type="protein sequence ID" value="KAJ2668987.1"/>
    <property type="molecule type" value="Genomic_DNA"/>
</dbReference>
<evidence type="ECO:0000256" key="2">
    <source>
        <dbReference type="ARBA" id="ARBA00022737"/>
    </source>
</evidence>
<dbReference type="GO" id="GO:0006913">
    <property type="term" value="P:nucleocytoplasmic transport"/>
    <property type="evidence" value="ECO:0007669"/>
    <property type="project" value="TreeGrafter"/>
</dbReference>
<feature type="compositionally biased region" description="Low complexity" evidence="4">
    <location>
        <begin position="71"/>
        <end position="81"/>
    </location>
</feature>
<dbReference type="Gene3D" id="2.130.10.10">
    <property type="entry name" value="YVTN repeat-like/Quinoprotein amine dehydrogenase"/>
    <property type="match status" value="2"/>
</dbReference>
<accession>A0A9W8KTV2</accession>
<keyword evidence="2" id="KW-0677">Repeat</keyword>
<dbReference type="InterPro" id="IPR045139">
    <property type="entry name" value="Aladin"/>
</dbReference>
<name>A0A9W8KTV2_9FUNG</name>
<dbReference type="InterPro" id="IPR019775">
    <property type="entry name" value="WD40_repeat_CS"/>
</dbReference>
<dbReference type="SUPFAM" id="SSF50978">
    <property type="entry name" value="WD40 repeat-like"/>
    <property type="match status" value="1"/>
</dbReference>
<dbReference type="AlphaFoldDB" id="A0A9W8KTV2"/>
<sequence>MSAYRVASTFEERGIRPPSKEAVTVGESDLKFIHLCGGNDPALLQYVRNGGIAFPHIMIPEALQLHGATASAGASSNKSNGVESIMRKNSDTPSSGSSGKKQEQNGNIQDKSLAEASSALEIAFSHALWLWNAKQHASDFIQHTQTRALLLAESWLPSPLAAAVFGEVSGTLSAAKAEAMHVEEAKEQKEMLAKTEGPIACVAWHPHRSLIAIAHRATDTIFLYDLASDTWCANVLQNVYMQGITEIAWQPNCGYTLAVGCTAGVCLWTIMPPMAASNGGTATAASDDLKAPSLGSSQFSAWMTLLSFPPPTANAFPAQLPLDKKVAFRRSAASVSALTFSPSGQWLVTGHHMHGHLTVWDVALGTASPLKRSGSSSRSAALQVSVSPNGRYLASAHANGQLRLWETENWTSRVWSDLNGNITQFTWAPDSRSLFFAVANRPEIYALILFKAPVSIDAEIAVVTSFEAHMTAVLGDEEDTERIRVGGAIKSLALDPSGQRLVVGFDDDSASSDISLLAVYLVNTDALFRAGGDSSALMPLGYIRGPDWGKQQPQDAADRPSCFSSGTTEPASSKNEKLAKKRVRLGLPIPSWFGFAPSFDNGALLTVAWANGKVSFVPMLFRKSMSSR</sequence>
<evidence type="ECO:0000256" key="4">
    <source>
        <dbReference type="SAM" id="MobiDB-lite"/>
    </source>
</evidence>
<dbReference type="Pfam" id="PF00400">
    <property type="entry name" value="WD40"/>
    <property type="match status" value="2"/>
</dbReference>
<feature type="compositionally biased region" description="Polar residues" evidence="4">
    <location>
        <begin position="91"/>
        <end position="107"/>
    </location>
</feature>
<evidence type="ECO:0000256" key="3">
    <source>
        <dbReference type="PROSITE-ProRule" id="PRU00221"/>
    </source>
</evidence>
<gene>
    <name evidence="5" type="ORF">GGI25_006294</name>
</gene>
<dbReference type="PROSITE" id="PS50082">
    <property type="entry name" value="WD_REPEATS_2"/>
    <property type="match status" value="1"/>
</dbReference>
<dbReference type="GO" id="GO:0005643">
    <property type="term" value="C:nuclear pore"/>
    <property type="evidence" value="ECO:0007669"/>
    <property type="project" value="TreeGrafter"/>
</dbReference>
<feature type="repeat" description="WD" evidence="3">
    <location>
        <begin position="374"/>
        <end position="409"/>
    </location>
</feature>
<keyword evidence="1 3" id="KW-0853">WD repeat</keyword>
<dbReference type="Proteomes" id="UP001151518">
    <property type="component" value="Unassembled WGS sequence"/>
</dbReference>
<feature type="region of interest" description="Disordered" evidence="4">
    <location>
        <begin position="548"/>
        <end position="577"/>
    </location>
</feature>
<dbReference type="SMART" id="SM00320">
    <property type="entry name" value="WD40"/>
    <property type="match status" value="4"/>
</dbReference>
<dbReference type="PANTHER" id="PTHR14494:SF0">
    <property type="entry name" value="ALADIN"/>
    <property type="match status" value="1"/>
</dbReference>
<dbReference type="InterPro" id="IPR036322">
    <property type="entry name" value="WD40_repeat_dom_sf"/>
</dbReference>
<evidence type="ECO:0008006" key="7">
    <source>
        <dbReference type="Google" id="ProtNLM"/>
    </source>
</evidence>
<proteinExistence type="predicted"/>
<evidence type="ECO:0000256" key="1">
    <source>
        <dbReference type="ARBA" id="ARBA00022574"/>
    </source>
</evidence>
<comment type="caution">
    <text evidence="5">The sequence shown here is derived from an EMBL/GenBank/DDBJ whole genome shotgun (WGS) entry which is preliminary data.</text>
</comment>
<dbReference type="OrthoDB" id="10251741at2759"/>
<feature type="compositionally biased region" description="Polar residues" evidence="4">
    <location>
        <begin position="562"/>
        <end position="573"/>
    </location>
</feature>
<evidence type="ECO:0000313" key="5">
    <source>
        <dbReference type="EMBL" id="KAJ2668987.1"/>
    </source>
</evidence>
<organism evidence="5 6">
    <name type="scientific">Coemansia spiralis</name>
    <dbReference type="NCBI Taxonomy" id="417178"/>
    <lineage>
        <taxon>Eukaryota</taxon>
        <taxon>Fungi</taxon>
        <taxon>Fungi incertae sedis</taxon>
        <taxon>Zoopagomycota</taxon>
        <taxon>Kickxellomycotina</taxon>
        <taxon>Kickxellomycetes</taxon>
        <taxon>Kickxellales</taxon>
        <taxon>Kickxellaceae</taxon>
        <taxon>Coemansia</taxon>
    </lineage>
</organism>
<dbReference type="PANTHER" id="PTHR14494">
    <property type="entry name" value="ALADIN/ADRACALIN/AAAS"/>
    <property type="match status" value="1"/>
</dbReference>